<gene>
    <name evidence="1" type="primary">B7P43_G05170</name>
    <name evidence="1" type="ORF">TNCV_5076581</name>
</gene>
<comment type="caution">
    <text evidence="1">The sequence shown here is derived from an EMBL/GenBank/DDBJ whole genome shotgun (WGS) entry which is preliminary data.</text>
</comment>
<sequence length="105" mass="11787">MTSSNGDDTLTKSFPKVLQNIPPADVLILSDETHFHLSGTVNKQNFRYWAAENPQLLHQRPLNSPHVTFWCAVAEFDVLGPQFFEEDILNYGQLLGKASSLEDAI</sequence>
<dbReference type="PANTHER" id="PTHR47326">
    <property type="entry name" value="TRANSPOSABLE ELEMENT TC3 TRANSPOSASE-LIKE PROTEIN"/>
    <property type="match status" value="1"/>
</dbReference>
<evidence type="ECO:0000313" key="2">
    <source>
        <dbReference type="Proteomes" id="UP000887159"/>
    </source>
</evidence>
<dbReference type="GO" id="GO:0003676">
    <property type="term" value="F:nucleic acid binding"/>
    <property type="evidence" value="ECO:0007669"/>
    <property type="project" value="InterPro"/>
</dbReference>
<dbReference type="EMBL" id="BMAU01021225">
    <property type="protein sequence ID" value="GFY01191.1"/>
    <property type="molecule type" value="Genomic_DNA"/>
</dbReference>
<keyword evidence="2" id="KW-1185">Reference proteome</keyword>
<name>A0A8X6S376_TRICX</name>
<dbReference type="AlphaFoldDB" id="A0A8X6S376"/>
<proteinExistence type="predicted"/>
<organism evidence="1 2">
    <name type="scientific">Trichonephila clavipes</name>
    <name type="common">Golden silk orbweaver</name>
    <name type="synonym">Nephila clavipes</name>
    <dbReference type="NCBI Taxonomy" id="2585209"/>
    <lineage>
        <taxon>Eukaryota</taxon>
        <taxon>Metazoa</taxon>
        <taxon>Ecdysozoa</taxon>
        <taxon>Arthropoda</taxon>
        <taxon>Chelicerata</taxon>
        <taxon>Arachnida</taxon>
        <taxon>Araneae</taxon>
        <taxon>Araneomorphae</taxon>
        <taxon>Entelegynae</taxon>
        <taxon>Araneoidea</taxon>
        <taxon>Nephilidae</taxon>
        <taxon>Trichonephila</taxon>
    </lineage>
</organism>
<dbReference type="Proteomes" id="UP000887159">
    <property type="component" value="Unassembled WGS sequence"/>
</dbReference>
<dbReference type="InterPro" id="IPR036397">
    <property type="entry name" value="RNaseH_sf"/>
</dbReference>
<evidence type="ECO:0000313" key="1">
    <source>
        <dbReference type="EMBL" id="GFY01191.1"/>
    </source>
</evidence>
<dbReference type="Gene3D" id="3.30.420.10">
    <property type="entry name" value="Ribonuclease H-like superfamily/Ribonuclease H"/>
    <property type="match status" value="1"/>
</dbReference>
<dbReference type="PANTHER" id="PTHR47326:SF1">
    <property type="entry name" value="HTH PSQ-TYPE DOMAIN-CONTAINING PROTEIN"/>
    <property type="match status" value="1"/>
</dbReference>
<reference evidence="1" key="1">
    <citation type="submission" date="2020-08" db="EMBL/GenBank/DDBJ databases">
        <title>Multicomponent nature underlies the extraordinary mechanical properties of spider dragline silk.</title>
        <authorList>
            <person name="Kono N."/>
            <person name="Nakamura H."/>
            <person name="Mori M."/>
            <person name="Yoshida Y."/>
            <person name="Ohtoshi R."/>
            <person name="Malay A.D."/>
            <person name="Moran D.A.P."/>
            <person name="Tomita M."/>
            <person name="Numata K."/>
            <person name="Arakawa K."/>
        </authorList>
    </citation>
    <scope>NUCLEOTIDE SEQUENCE</scope>
</reference>
<accession>A0A8X6S376</accession>
<protein>
    <submittedName>
        <fullName evidence="1">DUF4817 domain-containing protein</fullName>
    </submittedName>
</protein>